<protein>
    <submittedName>
        <fullName evidence="4">Acyltransferase</fullName>
    </submittedName>
</protein>
<proteinExistence type="predicted"/>
<accession>A0A4P6F6A5</accession>
<feature type="region of interest" description="Disordered" evidence="1">
    <location>
        <begin position="438"/>
        <end position="462"/>
    </location>
</feature>
<keyword evidence="2" id="KW-1133">Transmembrane helix</keyword>
<keyword evidence="2" id="KW-0812">Transmembrane</keyword>
<evidence type="ECO:0000313" key="5">
    <source>
        <dbReference type="Proteomes" id="UP000292118"/>
    </source>
</evidence>
<keyword evidence="4" id="KW-0808">Transferase</keyword>
<feature type="transmembrane region" description="Helical" evidence="2">
    <location>
        <begin position="344"/>
        <end position="365"/>
    </location>
</feature>
<feature type="transmembrane region" description="Helical" evidence="2">
    <location>
        <begin position="21"/>
        <end position="38"/>
    </location>
</feature>
<dbReference type="InterPro" id="IPR002656">
    <property type="entry name" value="Acyl_transf_3_dom"/>
</dbReference>
<dbReference type="AlphaFoldDB" id="A0A4P6F6A5"/>
<reference evidence="4 5" key="1">
    <citation type="submission" date="2019-01" db="EMBL/GenBank/DDBJ databases">
        <title>Genome sequencing of strain FW10M-9.</title>
        <authorList>
            <person name="Heo J."/>
            <person name="Kim S.-J."/>
            <person name="Kim J.-S."/>
            <person name="Hong S.-B."/>
            <person name="Kwon S.-W."/>
        </authorList>
    </citation>
    <scope>NUCLEOTIDE SEQUENCE [LARGE SCALE GENOMIC DNA]</scope>
    <source>
        <strain evidence="4 5">FW10M-9</strain>
    </source>
</reference>
<feature type="transmembrane region" description="Helical" evidence="2">
    <location>
        <begin position="168"/>
        <end position="188"/>
    </location>
</feature>
<dbReference type="OrthoDB" id="8206682at2"/>
<feature type="transmembrane region" description="Helical" evidence="2">
    <location>
        <begin position="133"/>
        <end position="156"/>
    </location>
</feature>
<feature type="transmembrane region" description="Helical" evidence="2">
    <location>
        <begin position="106"/>
        <end position="127"/>
    </location>
</feature>
<feature type="transmembrane region" description="Helical" evidence="2">
    <location>
        <begin position="65"/>
        <end position="85"/>
    </location>
</feature>
<organism evidence="4 5">
    <name type="scientific">Xylanimonas protaetiae</name>
    <dbReference type="NCBI Taxonomy" id="2509457"/>
    <lineage>
        <taxon>Bacteria</taxon>
        <taxon>Bacillati</taxon>
        <taxon>Actinomycetota</taxon>
        <taxon>Actinomycetes</taxon>
        <taxon>Micrococcales</taxon>
        <taxon>Promicromonosporaceae</taxon>
        <taxon>Xylanimonas</taxon>
    </lineage>
</organism>
<evidence type="ECO:0000313" key="4">
    <source>
        <dbReference type="EMBL" id="QAY70956.1"/>
    </source>
</evidence>
<name>A0A4P6F6A5_9MICO</name>
<feature type="transmembrane region" description="Helical" evidence="2">
    <location>
        <begin position="385"/>
        <end position="404"/>
    </location>
</feature>
<dbReference type="EMBL" id="CP035493">
    <property type="protein sequence ID" value="QAY70956.1"/>
    <property type="molecule type" value="Genomic_DNA"/>
</dbReference>
<keyword evidence="4" id="KW-0012">Acyltransferase</keyword>
<dbReference type="KEGG" id="xya:ET471_13740"/>
<feature type="transmembrane region" description="Helical" evidence="2">
    <location>
        <begin position="226"/>
        <end position="246"/>
    </location>
</feature>
<sequence>MPTIQELAARTPSTRRRHVDLLRAVAIGAVVIGHWLLMTVERTADGRLIGYTALPQLTDVHHLTWLFQVMPLFFLVGGYANAISWSRHRERGGGAAQWLLDRSGRVFPPMAVLLLATAAGALVSGWVGVDEAFLADVVAVVVLPLWFLVVYLGVIALTPAMLALHRRFGLRVPAAMLAVVVVGDVLRLTTGVELAAGASSVFGWLAIHQAGFAWQDGSLRLTVRRAAALLAGSVAALVLLTSVGPYPVSMVSVPGAAMQNPSPPSVALMLLAAAQLAIAVLVAGPAERLMARRRAWAVVVGLNGVALTLFLWHMVAAFLGAVVLDALGWLPSADVGSGAWWLGRIPWIATLTLVMALLVATIGRLEARILARKAAPAPGARPGPAPSLGVVVGGYLAAIGGMFWLASAGRGPHGPFMVPTGALVLVLAASAMLAVARRRSRGGRGPDQEQTRPRLPAAAGAR</sequence>
<evidence type="ECO:0000256" key="2">
    <source>
        <dbReference type="SAM" id="Phobius"/>
    </source>
</evidence>
<feature type="transmembrane region" description="Helical" evidence="2">
    <location>
        <begin position="296"/>
        <end position="324"/>
    </location>
</feature>
<feature type="domain" description="Acyltransferase 3" evidence="3">
    <location>
        <begin position="19"/>
        <end position="359"/>
    </location>
</feature>
<dbReference type="Proteomes" id="UP000292118">
    <property type="component" value="Chromosome"/>
</dbReference>
<feature type="transmembrane region" description="Helical" evidence="2">
    <location>
        <begin position="416"/>
        <end position="436"/>
    </location>
</feature>
<dbReference type="GO" id="GO:0016747">
    <property type="term" value="F:acyltransferase activity, transferring groups other than amino-acyl groups"/>
    <property type="evidence" value="ECO:0007669"/>
    <property type="project" value="InterPro"/>
</dbReference>
<keyword evidence="5" id="KW-1185">Reference proteome</keyword>
<feature type="transmembrane region" description="Helical" evidence="2">
    <location>
        <begin position="266"/>
        <end position="284"/>
    </location>
</feature>
<dbReference type="RefSeq" id="WP_129189191.1">
    <property type="nucleotide sequence ID" value="NZ_CP035493.1"/>
</dbReference>
<gene>
    <name evidence="4" type="ORF">ET471_13740</name>
</gene>
<dbReference type="Pfam" id="PF01757">
    <property type="entry name" value="Acyl_transf_3"/>
    <property type="match status" value="1"/>
</dbReference>
<evidence type="ECO:0000259" key="3">
    <source>
        <dbReference type="Pfam" id="PF01757"/>
    </source>
</evidence>
<feature type="transmembrane region" description="Helical" evidence="2">
    <location>
        <begin position="194"/>
        <end position="214"/>
    </location>
</feature>
<evidence type="ECO:0000256" key="1">
    <source>
        <dbReference type="SAM" id="MobiDB-lite"/>
    </source>
</evidence>
<keyword evidence="2" id="KW-0472">Membrane</keyword>